<dbReference type="InterPro" id="IPR000421">
    <property type="entry name" value="FA58C"/>
</dbReference>
<keyword evidence="3" id="KW-1185">Reference proteome</keyword>
<organism evidence="2 3">
    <name type="scientific">Tritrichomonas musculus</name>
    <dbReference type="NCBI Taxonomy" id="1915356"/>
    <lineage>
        <taxon>Eukaryota</taxon>
        <taxon>Metamonada</taxon>
        <taxon>Parabasalia</taxon>
        <taxon>Tritrichomonadida</taxon>
        <taxon>Tritrichomonadidae</taxon>
        <taxon>Tritrichomonas</taxon>
    </lineage>
</organism>
<dbReference type="EMBL" id="JAPFFF010000067">
    <property type="protein sequence ID" value="KAK8836168.1"/>
    <property type="molecule type" value="Genomic_DNA"/>
</dbReference>
<dbReference type="Pfam" id="PF00754">
    <property type="entry name" value="F5_F8_type_C"/>
    <property type="match status" value="1"/>
</dbReference>
<sequence>MSERKANYSLSTENVKTVPFAKYEKNFTFIVNGKRYETSRYVADILSPIVCNYHYEDETFDEFTINTTPKDPNQAGDDDSFQEFLQIINFNEIELGSIQRKKYGEYFLHLGNIEEYLRLCPEYFDDLSPENVIDRLKFTAETMKTHRKGTTSLKLTGKINDLIEFAAEHFYQIPRKNLKTVDIEILAAVIKNAKLRLEDEESLFELLLGLYEEDREYSSLFEYVEFKHLKSESVREFINQFDIEYLSAGTWQSICERLVGVSESPVGSERYILKCEEFVRKEGEEFKGIMRHLTEETGGNIHDNGTIEITSNSVCSSYYPRNIVDYQNDNFYHSNNQENSEICFDFKDKEIQITSYSLKSCNWGQNSNHLKSWVVEVSNDHQKWDEIDKRENNSILNGSNFIGTFDTKENKSFYRFVRLRQTGKSWCNNYCTVIASIEFYGKMKHP</sequence>
<dbReference type="InterPro" id="IPR008979">
    <property type="entry name" value="Galactose-bd-like_sf"/>
</dbReference>
<evidence type="ECO:0000259" key="1">
    <source>
        <dbReference type="Pfam" id="PF00754"/>
    </source>
</evidence>
<evidence type="ECO:0000313" key="2">
    <source>
        <dbReference type="EMBL" id="KAK8836168.1"/>
    </source>
</evidence>
<protein>
    <recommendedName>
        <fullName evidence="1">F5/8 type C domain-containing protein</fullName>
    </recommendedName>
</protein>
<comment type="caution">
    <text evidence="2">The sequence shown here is derived from an EMBL/GenBank/DDBJ whole genome shotgun (WGS) entry which is preliminary data.</text>
</comment>
<evidence type="ECO:0000313" key="3">
    <source>
        <dbReference type="Proteomes" id="UP001470230"/>
    </source>
</evidence>
<dbReference type="SUPFAM" id="SSF49785">
    <property type="entry name" value="Galactose-binding domain-like"/>
    <property type="match status" value="1"/>
</dbReference>
<proteinExistence type="predicted"/>
<reference evidence="2 3" key="1">
    <citation type="submission" date="2024-04" db="EMBL/GenBank/DDBJ databases">
        <title>Tritrichomonas musculus Genome.</title>
        <authorList>
            <person name="Alves-Ferreira E."/>
            <person name="Grigg M."/>
            <person name="Lorenzi H."/>
            <person name="Galac M."/>
        </authorList>
    </citation>
    <scope>NUCLEOTIDE SEQUENCE [LARGE SCALE GENOMIC DNA]</scope>
    <source>
        <strain evidence="2 3">EAF2021</strain>
    </source>
</reference>
<gene>
    <name evidence="2" type="ORF">M9Y10_039799</name>
</gene>
<feature type="domain" description="F5/8 type C" evidence="1">
    <location>
        <begin position="309"/>
        <end position="426"/>
    </location>
</feature>
<accession>A0ABR2GQE8</accession>
<name>A0ABR2GQE8_9EUKA</name>
<dbReference type="Gene3D" id="2.60.120.260">
    <property type="entry name" value="Galactose-binding domain-like"/>
    <property type="match status" value="1"/>
</dbReference>
<dbReference type="Proteomes" id="UP001470230">
    <property type="component" value="Unassembled WGS sequence"/>
</dbReference>